<evidence type="ECO:0000256" key="6">
    <source>
        <dbReference type="ARBA" id="ARBA00023136"/>
    </source>
</evidence>
<dbReference type="Pfam" id="PF00528">
    <property type="entry name" value="BPD_transp_1"/>
    <property type="match status" value="1"/>
</dbReference>
<accession>A0A1G9YJD9</accession>
<dbReference type="RefSeq" id="WP_092611855.1">
    <property type="nucleotide sequence ID" value="NZ_FNHU01000013.1"/>
</dbReference>
<evidence type="ECO:0000256" key="1">
    <source>
        <dbReference type="ARBA" id="ARBA00004651"/>
    </source>
</evidence>
<feature type="region of interest" description="Disordered" evidence="8">
    <location>
        <begin position="1"/>
        <end position="31"/>
    </location>
</feature>
<comment type="subcellular location">
    <subcellularLocation>
        <location evidence="1 7">Cell membrane</location>
        <topology evidence="1 7">Multi-pass membrane protein</topology>
    </subcellularLocation>
</comment>
<evidence type="ECO:0000256" key="4">
    <source>
        <dbReference type="ARBA" id="ARBA00022692"/>
    </source>
</evidence>
<dbReference type="Proteomes" id="UP000199671">
    <property type="component" value="Unassembled WGS sequence"/>
</dbReference>
<reference evidence="10 11" key="1">
    <citation type="submission" date="2016-10" db="EMBL/GenBank/DDBJ databases">
        <authorList>
            <person name="de Groot N.N."/>
        </authorList>
    </citation>
    <scope>NUCLEOTIDE SEQUENCE [LARGE SCALE GENOMIC DNA]</scope>
    <source>
        <strain evidence="10 11">KPR-7B</strain>
    </source>
</reference>
<dbReference type="EMBL" id="FNHU01000013">
    <property type="protein sequence ID" value="SDN09062.1"/>
    <property type="molecule type" value="Genomic_DNA"/>
</dbReference>
<dbReference type="InterPro" id="IPR000515">
    <property type="entry name" value="MetI-like"/>
</dbReference>
<dbReference type="GO" id="GO:0055085">
    <property type="term" value="P:transmembrane transport"/>
    <property type="evidence" value="ECO:0007669"/>
    <property type="project" value="InterPro"/>
</dbReference>
<keyword evidence="4 7" id="KW-0812">Transmembrane</keyword>
<keyword evidence="5 7" id="KW-1133">Transmembrane helix</keyword>
<dbReference type="InterPro" id="IPR035906">
    <property type="entry name" value="MetI-like_sf"/>
</dbReference>
<comment type="similarity">
    <text evidence="7">Belongs to the binding-protein-dependent transport system permease family.</text>
</comment>
<evidence type="ECO:0000313" key="11">
    <source>
        <dbReference type="Proteomes" id="UP000199671"/>
    </source>
</evidence>
<feature type="transmembrane region" description="Helical" evidence="7">
    <location>
        <begin position="169"/>
        <end position="189"/>
    </location>
</feature>
<protein>
    <submittedName>
        <fullName evidence="10">Raffinose/stachyose/melibiose transport system permease protein</fullName>
    </submittedName>
</protein>
<dbReference type="Gene3D" id="1.10.3720.10">
    <property type="entry name" value="MetI-like"/>
    <property type="match status" value="1"/>
</dbReference>
<proteinExistence type="inferred from homology"/>
<evidence type="ECO:0000256" key="5">
    <source>
        <dbReference type="ARBA" id="ARBA00022989"/>
    </source>
</evidence>
<dbReference type="GO" id="GO:0005886">
    <property type="term" value="C:plasma membrane"/>
    <property type="evidence" value="ECO:0007669"/>
    <property type="project" value="UniProtKB-SubCell"/>
</dbReference>
<evidence type="ECO:0000256" key="3">
    <source>
        <dbReference type="ARBA" id="ARBA00022475"/>
    </source>
</evidence>
<feature type="transmembrane region" description="Helical" evidence="7">
    <location>
        <begin position="39"/>
        <end position="60"/>
    </location>
</feature>
<keyword evidence="2 7" id="KW-0813">Transport</keyword>
<organism evidence="10 11">
    <name type="scientific">Actinomyces ruminicola</name>
    <dbReference type="NCBI Taxonomy" id="332524"/>
    <lineage>
        <taxon>Bacteria</taxon>
        <taxon>Bacillati</taxon>
        <taxon>Actinomycetota</taxon>
        <taxon>Actinomycetes</taxon>
        <taxon>Actinomycetales</taxon>
        <taxon>Actinomycetaceae</taxon>
        <taxon>Actinomyces</taxon>
    </lineage>
</organism>
<dbReference type="PANTHER" id="PTHR43744:SF12">
    <property type="entry name" value="ABC TRANSPORTER PERMEASE PROTEIN MG189-RELATED"/>
    <property type="match status" value="1"/>
</dbReference>
<keyword evidence="6 7" id="KW-0472">Membrane</keyword>
<evidence type="ECO:0000259" key="9">
    <source>
        <dbReference type="PROSITE" id="PS50928"/>
    </source>
</evidence>
<dbReference type="PROSITE" id="PS50928">
    <property type="entry name" value="ABC_TM1"/>
    <property type="match status" value="1"/>
</dbReference>
<gene>
    <name evidence="10" type="ORF">SAMN04487766_11319</name>
</gene>
<evidence type="ECO:0000256" key="7">
    <source>
        <dbReference type="RuleBase" id="RU363032"/>
    </source>
</evidence>
<sequence length="303" mass="32052">MTSAVTPIKPLAPAAPAESGPRRRRGRSAKQKPEWASPVVYLVAALVIAALLAPVAYVILGGFRNNSQITADPAGLPAPWVVDNYRVVLASSGFWQQVGNSTIAAACGTIGTITLGLMVSFVIARYPFKGGSALYMLFAAGLMFPMTVAITPLYILIKNLGMMNSLAGIIIPGIAFALPQTVIILVPFLRAIPKELEEAASLDGCGRMGFFWRVVVPLSAPGVVTTGILTFVGSWNSYMLPLFVLTDHSKYTLPLGVQAFASEHSVNTAQVLAFTSLSMIPALVVFSLFERRIVGGLTGAVKG</sequence>
<evidence type="ECO:0000256" key="2">
    <source>
        <dbReference type="ARBA" id="ARBA00022448"/>
    </source>
</evidence>
<feature type="transmembrane region" description="Helical" evidence="7">
    <location>
        <begin position="271"/>
        <end position="289"/>
    </location>
</feature>
<feature type="transmembrane region" description="Helical" evidence="7">
    <location>
        <begin position="103"/>
        <end position="123"/>
    </location>
</feature>
<dbReference type="AlphaFoldDB" id="A0A1G9YJD9"/>
<evidence type="ECO:0000313" key="10">
    <source>
        <dbReference type="EMBL" id="SDN09062.1"/>
    </source>
</evidence>
<name>A0A1G9YJD9_9ACTO</name>
<feature type="transmembrane region" description="Helical" evidence="7">
    <location>
        <begin position="135"/>
        <end position="157"/>
    </location>
</feature>
<evidence type="ECO:0000256" key="8">
    <source>
        <dbReference type="SAM" id="MobiDB-lite"/>
    </source>
</evidence>
<dbReference type="PANTHER" id="PTHR43744">
    <property type="entry name" value="ABC TRANSPORTER PERMEASE PROTEIN MG189-RELATED-RELATED"/>
    <property type="match status" value="1"/>
</dbReference>
<feature type="domain" description="ABC transmembrane type-1" evidence="9">
    <location>
        <begin position="98"/>
        <end position="289"/>
    </location>
</feature>
<feature type="transmembrane region" description="Helical" evidence="7">
    <location>
        <begin position="210"/>
        <end position="235"/>
    </location>
</feature>
<dbReference type="OrthoDB" id="9794684at2"/>
<dbReference type="SUPFAM" id="SSF161098">
    <property type="entry name" value="MetI-like"/>
    <property type="match status" value="1"/>
</dbReference>
<keyword evidence="3" id="KW-1003">Cell membrane</keyword>
<dbReference type="CDD" id="cd06261">
    <property type="entry name" value="TM_PBP2"/>
    <property type="match status" value="1"/>
</dbReference>